<name>A0AA36IHH6_9DINO</name>
<protein>
    <submittedName>
        <fullName evidence="1">Uncharacterized protein</fullName>
    </submittedName>
</protein>
<evidence type="ECO:0000313" key="2">
    <source>
        <dbReference type="Proteomes" id="UP001178507"/>
    </source>
</evidence>
<dbReference type="AlphaFoldDB" id="A0AA36IHH6"/>
<proteinExistence type="predicted"/>
<sequence length="319" mass="35207">MELAETKQRFEAVYPALFDTVVLLHSVCLIPEASRAPLFPFAKYLEDGRRSVKQAQAAAGGAHIYFVRSFGRAASFRRMTCGLLEQLLPNLSSCRLALAADDPDLDVYKANAGPWSSHIILGVKGAERQIAFIDQICRKGSQVMVLDDNILKFMDRGEAIHANLDEMVARGFKEMWKAGAKTWSGSDSPNPAHWSEEVDVGNGLVYGAAFGMVATHEPSRYSRFGQVMDDIERSCRFYEHDGATVRLGRFQVYKRHAPGLFHRKKGGISASLSADGFAAEAAEARLALLQRFPVLLQPADTKLGLKFKHGKTRSAAFIL</sequence>
<dbReference type="Proteomes" id="UP001178507">
    <property type="component" value="Unassembled WGS sequence"/>
</dbReference>
<reference evidence="1" key="1">
    <citation type="submission" date="2023-08" db="EMBL/GenBank/DDBJ databases">
        <authorList>
            <person name="Chen Y."/>
            <person name="Shah S."/>
            <person name="Dougan E. K."/>
            <person name="Thang M."/>
            <person name="Chan C."/>
        </authorList>
    </citation>
    <scope>NUCLEOTIDE SEQUENCE</scope>
</reference>
<organism evidence="1 2">
    <name type="scientific">Effrenium voratum</name>
    <dbReference type="NCBI Taxonomy" id="2562239"/>
    <lineage>
        <taxon>Eukaryota</taxon>
        <taxon>Sar</taxon>
        <taxon>Alveolata</taxon>
        <taxon>Dinophyceae</taxon>
        <taxon>Suessiales</taxon>
        <taxon>Symbiodiniaceae</taxon>
        <taxon>Effrenium</taxon>
    </lineage>
</organism>
<comment type="caution">
    <text evidence="1">The sequence shown here is derived from an EMBL/GenBank/DDBJ whole genome shotgun (WGS) entry which is preliminary data.</text>
</comment>
<keyword evidence="2" id="KW-1185">Reference proteome</keyword>
<gene>
    <name evidence="1" type="ORF">EVOR1521_LOCUS12983</name>
</gene>
<evidence type="ECO:0000313" key="1">
    <source>
        <dbReference type="EMBL" id="CAJ1386786.1"/>
    </source>
</evidence>
<accession>A0AA36IHH6</accession>
<dbReference type="EMBL" id="CAUJNA010001413">
    <property type="protein sequence ID" value="CAJ1386786.1"/>
    <property type="molecule type" value="Genomic_DNA"/>
</dbReference>